<evidence type="ECO:0000313" key="7">
    <source>
        <dbReference type="Proteomes" id="UP000317316"/>
    </source>
</evidence>
<dbReference type="Pfam" id="PF18024">
    <property type="entry name" value="HTH_50"/>
    <property type="match status" value="1"/>
</dbReference>
<dbReference type="PROSITE" id="PS50112">
    <property type="entry name" value="PAS"/>
    <property type="match status" value="1"/>
</dbReference>
<dbReference type="InterPro" id="IPR035965">
    <property type="entry name" value="PAS-like_dom_sf"/>
</dbReference>
<dbReference type="Gene3D" id="3.40.50.300">
    <property type="entry name" value="P-loop containing nucleotide triphosphate hydrolases"/>
    <property type="match status" value="1"/>
</dbReference>
<evidence type="ECO:0000259" key="5">
    <source>
        <dbReference type="PROSITE" id="PS50112"/>
    </source>
</evidence>
<dbReference type="Pfam" id="PF00989">
    <property type="entry name" value="PAS"/>
    <property type="match status" value="1"/>
</dbReference>
<dbReference type="EMBL" id="VDGH01000008">
    <property type="protein sequence ID" value="TQR11844.1"/>
    <property type="molecule type" value="Genomic_DNA"/>
</dbReference>
<dbReference type="Pfam" id="PF00158">
    <property type="entry name" value="Sigma54_activat"/>
    <property type="match status" value="1"/>
</dbReference>
<dbReference type="FunFam" id="3.40.50.300:FF:000006">
    <property type="entry name" value="DNA-binding transcriptional regulator NtrC"/>
    <property type="match status" value="1"/>
</dbReference>
<dbReference type="Proteomes" id="UP000317316">
    <property type="component" value="Unassembled WGS sequence"/>
</dbReference>
<dbReference type="GO" id="GO:0006355">
    <property type="term" value="P:regulation of DNA-templated transcription"/>
    <property type="evidence" value="ECO:0007669"/>
    <property type="project" value="InterPro"/>
</dbReference>
<dbReference type="GO" id="GO:0003677">
    <property type="term" value="F:DNA binding"/>
    <property type="evidence" value="ECO:0007669"/>
    <property type="project" value="UniProtKB-KW"/>
</dbReference>
<dbReference type="OrthoDB" id="9771372at2"/>
<evidence type="ECO:0000313" key="6">
    <source>
        <dbReference type="EMBL" id="TQR11844.1"/>
    </source>
</evidence>
<keyword evidence="7" id="KW-1185">Reference proteome</keyword>
<dbReference type="Gene3D" id="3.30.450.20">
    <property type="entry name" value="PAS domain"/>
    <property type="match status" value="2"/>
</dbReference>
<dbReference type="InterPro" id="IPR025662">
    <property type="entry name" value="Sigma_54_int_dom_ATP-bd_1"/>
</dbReference>
<sequence length="676" mass="77115">MRVNEITIKNSIRYYENDFIEKVAEKFLDSQEEGGLVFNAREELTGYFTYKDLLRGILENKVLSSVITSSFHLINEDMLIQNIDFTDHEILPVVDGFKRIIGFVTKNDYLEALAKLNKTESSRLDAIFNSTHNGIISINLEGLITSINEQAEKMALTTKEIAIGKFLNDVVSPSGLLNVLQTGKRATEKYRVGNRLYLTHRSPIYENKKLVGAVGVFQDISEIDYFSYELDSFKQLVKDMETIMGNSSDGICITDQKGNIIKSNESFNTLYYRDLNEEKKNDTFHKMIKEVVEKGKTYKFQENNMINNNSLSISLIPIKDSHNVVERVVVNVKDMTEIYNLQRKNDQTQFLLSNLKDEKGEEEFVAISKELKNIVAKVHQIGKVDVPVLISGETGVGKEKVANFIHKSSLRQDKPFAKVDCYRGTSDLLDRQLYGYVNTADTEENTNGKAGVFEFVNGGTIFLDGIERLSIQSQDRLLGVLQEQEIKRIGSTKSIKIDVRIIAATNKSLEDLIRKGKFREKLFYKINVVPISIPPLRERKDDIPELVKVYSSVFSRKYKKSIQFNDEALKVIISADWKGNVQELISYLEQIFVKAPEEIITSEQLESILKEAEVSRINQQKPIVVNRIMPLKEAVKELERELIAQVSQTEASSRKIAEVLEVDASTIIRKIRRLEK</sequence>
<dbReference type="InterPro" id="IPR009057">
    <property type="entry name" value="Homeodomain-like_sf"/>
</dbReference>
<dbReference type="SUPFAM" id="SSF54631">
    <property type="entry name" value="CBS-domain pair"/>
    <property type="match status" value="1"/>
</dbReference>
<dbReference type="Pfam" id="PF13426">
    <property type="entry name" value="PAS_9"/>
    <property type="match status" value="1"/>
</dbReference>
<dbReference type="SUPFAM" id="SSF52540">
    <property type="entry name" value="P-loop containing nucleoside triphosphate hydrolases"/>
    <property type="match status" value="1"/>
</dbReference>
<dbReference type="NCBIfam" id="TIGR00229">
    <property type="entry name" value="sensory_box"/>
    <property type="match status" value="1"/>
</dbReference>
<reference evidence="6 7" key="1">
    <citation type="submission" date="2019-05" db="EMBL/GenBank/DDBJ databases">
        <title>Psychrobacillus vulpis sp. nov., a new species isolated from feces of a red fox that inhabits in The Tablas de Daimiel Natural Park, Albacete, Spain.</title>
        <authorList>
            <person name="Rodriguez M."/>
            <person name="Reina J.C."/>
            <person name="Bejar V."/>
            <person name="Llamas I."/>
        </authorList>
    </citation>
    <scope>NUCLEOTIDE SEQUENCE [LARGE SCALE GENOMIC DNA]</scope>
    <source>
        <strain evidence="6 7">NEAU-3TGS17</strain>
    </source>
</reference>
<keyword evidence="3" id="KW-0067">ATP-binding</keyword>
<dbReference type="Gene3D" id="1.10.10.60">
    <property type="entry name" value="Homeodomain-like"/>
    <property type="match status" value="1"/>
</dbReference>
<feature type="domain" description="Sigma-54 factor interaction" evidence="4">
    <location>
        <begin position="364"/>
        <end position="593"/>
    </location>
</feature>
<dbReference type="PROSITE" id="PS50045">
    <property type="entry name" value="SIGMA54_INTERACT_4"/>
    <property type="match status" value="1"/>
</dbReference>
<dbReference type="Gene3D" id="1.10.8.60">
    <property type="match status" value="1"/>
</dbReference>
<dbReference type="CDD" id="cd00009">
    <property type="entry name" value="AAA"/>
    <property type="match status" value="1"/>
</dbReference>
<dbReference type="InterPro" id="IPR000014">
    <property type="entry name" value="PAS"/>
</dbReference>
<gene>
    <name evidence="6" type="ORF">FG382_14630</name>
</gene>
<dbReference type="AlphaFoldDB" id="A0A544T352"/>
<evidence type="ECO:0000259" key="4">
    <source>
        <dbReference type="PROSITE" id="PS50045"/>
    </source>
</evidence>
<dbReference type="Pfam" id="PF25601">
    <property type="entry name" value="AAA_lid_14"/>
    <property type="match status" value="1"/>
</dbReference>
<dbReference type="SUPFAM" id="SSF46689">
    <property type="entry name" value="Homeodomain-like"/>
    <property type="match status" value="1"/>
</dbReference>
<proteinExistence type="predicted"/>
<dbReference type="CDD" id="cd00130">
    <property type="entry name" value="PAS"/>
    <property type="match status" value="1"/>
</dbReference>
<dbReference type="SUPFAM" id="SSF55785">
    <property type="entry name" value="PYP-like sensor domain (PAS domain)"/>
    <property type="match status" value="2"/>
</dbReference>
<organism evidence="6 7">
    <name type="scientific">Psychrobacillus lasiicapitis</name>
    <dbReference type="NCBI Taxonomy" id="1636719"/>
    <lineage>
        <taxon>Bacteria</taxon>
        <taxon>Bacillati</taxon>
        <taxon>Bacillota</taxon>
        <taxon>Bacilli</taxon>
        <taxon>Bacillales</taxon>
        <taxon>Bacillaceae</taxon>
        <taxon>Psychrobacillus</taxon>
    </lineage>
</organism>
<dbReference type="InterPro" id="IPR030828">
    <property type="entry name" value="HTH_TyrR"/>
</dbReference>
<dbReference type="RefSeq" id="WP_142539628.1">
    <property type="nucleotide sequence ID" value="NZ_VDGH01000008.1"/>
</dbReference>
<protein>
    <submittedName>
        <fullName evidence="6">PAS domain S-box protein</fullName>
    </submittedName>
</protein>
<keyword evidence="2" id="KW-0547">Nucleotide-binding</keyword>
<evidence type="ECO:0000256" key="3">
    <source>
        <dbReference type="ARBA" id="ARBA00022840"/>
    </source>
</evidence>
<name>A0A544T352_9BACI</name>
<dbReference type="PROSITE" id="PS00675">
    <property type="entry name" value="SIGMA54_INTERACT_1"/>
    <property type="match status" value="1"/>
</dbReference>
<evidence type="ECO:0000256" key="2">
    <source>
        <dbReference type="ARBA" id="ARBA00022741"/>
    </source>
</evidence>
<dbReference type="InterPro" id="IPR002078">
    <property type="entry name" value="Sigma_54_int"/>
</dbReference>
<dbReference type="PANTHER" id="PTHR32071:SF17">
    <property type="entry name" value="TRANSCRIPTIONAL REGULATOR (NTRC FAMILY)"/>
    <property type="match status" value="1"/>
</dbReference>
<evidence type="ECO:0000256" key="1">
    <source>
        <dbReference type="ARBA" id="ARBA00022553"/>
    </source>
</evidence>
<dbReference type="InterPro" id="IPR027417">
    <property type="entry name" value="P-loop_NTPase"/>
</dbReference>
<dbReference type="GO" id="GO:0005524">
    <property type="term" value="F:ATP binding"/>
    <property type="evidence" value="ECO:0007669"/>
    <property type="project" value="UniProtKB-KW"/>
</dbReference>
<keyword evidence="1" id="KW-0597">Phosphoprotein</keyword>
<feature type="domain" description="PAS" evidence="5">
    <location>
        <begin position="120"/>
        <end position="190"/>
    </location>
</feature>
<dbReference type="InterPro" id="IPR058031">
    <property type="entry name" value="AAA_lid_NorR"/>
</dbReference>
<dbReference type="InterPro" id="IPR013767">
    <property type="entry name" value="PAS_fold"/>
</dbReference>
<dbReference type="InterPro" id="IPR046342">
    <property type="entry name" value="CBS_dom_sf"/>
</dbReference>
<accession>A0A544T352</accession>
<dbReference type="SMART" id="SM00091">
    <property type="entry name" value="PAS"/>
    <property type="match status" value="2"/>
</dbReference>
<dbReference type="PANTHER" id="PTHR32071">
    <property type="entry name" value="TRANSCRIPTIONAL REGULATORY PROTEIN"/>
    <property type="match status" value="1"/>
</dbReference>
<comment type="caution">
    <text evidence="6">The sequence shown here is derived from an EMBL/GenBank/DDBJ whole genome shotgun (WGS) entry which is preliminary data.</text>
</comment>
<dbReference type="Gene3D" id="3.10.580.10">
    <property type="entry name" value="CBS-domain"/>
    <property type="match status" value="1"/>
</dbReference>